<evidence type="ECO:0000256" key="2">
    <source>
        <dbReference type="ARBA" id="ARBA00022475"/>
    </source>
</evidence>
<dbReference type="PANTHER" id="PTHR24232">
    <property type="entry name" value="G-PROTEIN COUPLED RECEPTOR"/>
    <property type="match status" value="1"/>
</dbReference>
<feature type="transmembrane region" description="Helical" evidence="11">
    <location>
        <begin position="201"/>
        <end position="224"/>
    </location>
</feature>
<keyword evidence="9 10" id="KW-0807">Transducer</keyword>
<comment type="subcellular location">
    <subcellularLocation>
        <location evidence="1">Cell membrane</location>
        <topology evidence="1">Multi-pass membrane protein</topology>
    </subcellularLocation>
</comment>
<evidence type="ECO:0000256" key="4">
    <source>
        <dbReference type="ARBA" id="ARBA00022989"/>
    </source>
</evidence>
<evidence type="ECO:0000256" key="6">
    <source>
        <dbReference type="ARBA" id="ARBA00023136"/>
    </source>
</evidence>
<keyword evidence="6 11" id="KW-0472">Membrane</keyword>
<dbReference type="Proteomes" id="UP000002279">
    <property type="component" value="Chromosome 1"/>
</dbReference>
<reference evidence="13" key="2">
    <citation type="submission" date="2025-08" db="UniProtKB">
        <authorList>
            <consortium name="Ensembl"/>
        </authorList>
    </citation>
    <scope>IDENTIFICATION</scope>
    <source>
        <strain evidence="13">Glennie</strain>
    </source>
</reference>
<evidence type="ECO:0000259" key="12">
    <source>
        <dbReference type="PROSITE" id="PS50262"/>
    </source>
</evidence>
<proteinExistence type="inferred from homology"/>
<comment type="similarity">
    <text evidence="10">Belongs to the G-protein coupled receptor 1 family.</text>
</comment>
<accession>A0A6I8P6E3</accession>
<dbReference type="FunFam" id="1.20.1070.10:FF:000142">
    <property type="entry name" value="G protein-coupled receptor 55"/>
    <property type="match status" value="1"/>
</dbReference>
<evidence type="ECO:0000256" key="9">
    <source>
        <dbReference type="ARBA" id="ARBA00023224"/>
    </source>
</evidence>
<keyword evidence="7 10" id="KW-0675">Receptor</keyword>
<dbReference type="OMA" id="PICLISE"/>
<dbReference type="InParanoid" id="A0A6I8P6E3"/>
<feature type="transmembrane region" description="Helical" evidence="11">
    <location>
        <begin position="6"/>
        <end position="26"/>
    </location>
</feature>
<dbReference type="PROSITE" id="PS50262">
    <property type="entry name" value="G_PROTEIN_RECEP_F1_2"/>
    <property type="match status" value="1"/>
</dbReference>
<organism evidence="13 14">
    <name type="scientific">Ornithorhynchus anatinus</name>
    <name type="common">Duckbill platypus</name>
    <dbReference type="NCBI Taxonomy" id="9258"/>
    <lineage>
        <taxon>Eukaryota</taxon>
        <taxon>Metazoa</taxon>
        <taxon>Chordata</taxon>
        <taxon>Craniata</taxon>
        <taxon>Vertebrata</taxon>
        <taxon>Euteleostomi</taxon>
        <taxon>Mammalia</taxon>
        <taxon>Monotremata</taxon>
        <taxon>Ornithorhynchidae</taxon>
        <taxon>Ornithorhynchus</taxon>
    </lineage>
</organism>
<dbReference type="GO" id="GO:0005886">
    <property type="term" value="C:plasma membrane"/>
    <property type="evidence" value="ECO:0000318"/>
    <property type="project" value="GO_Central"/>
</dbReference>
<evidence type="ECO:0000256" key="1">
    <source>
        <dbReference type="ARBA" id="ARBA00004651"/>
    </source>
</evidence>
<reference evidence="13" key="3">
    <citation type="submission" date="2025-09" db="UniProtKB">
        <authorList>
            <consortium name="Ensembl"/>
        </authorList>
    </citation>
    <scope>IDENTIFICATION</scope>
    <source>
        <strain evidence="13">Glennie</strain>
    </source>
</reference>
<dbReference type="InterPro" id="IPR017452">
    <property type="entry name" value="GPCR_Rhodpsn_7TM"/>
</dbReference>
<dbReference type="GeneTree" id="ENSGT01040000240444"/>
<keyword evidence="2" id="KW-1003">Cell membrane</keyword>
<name>A0A6I8P6E3_ORNAN</name>
<dbReference type="GO" id="GO:0004930">
    <property type="term" value="F:G protein-coupled receptor activity"/>
    <property type="evidence" value="ECO:0000318"/>
    <property type="project" value="GO_Central"/>
</dbReference>
<feature type="transmembrane region" description="Helical" evidence="11">
    <location>
        <begin position="78"/>
        <end position="95"/>
    </location>
</feature>
<dbReference type="Gene3D" id="1.20.1070.10">
    <property type="entry name" value="Rhodopsin 7-helix transmembrane proteins"/>
    <property type="match status" value="1"/>
</dbReference>
<evidence type="ECO:0000256" key="3">
    <source>
        <dbReference type="ARBA" id="ARBA00022692"/>
    </source>
</evidence>
<dbReference type="PROSITE" id="PS00237">
    <property type="entry name" value="G_PROTEIN_RECEP_F1_1"/>
    <property type="match status" value="1"/>
</dbReference>
<evidence type="ECO:0000313" key="14">
    <source>
        <dbReference type="Proteomes" id="UP000002279"/>
    </source>
</evidence>
<dbReference type="InterPro" id="IPR000276">
    <property type="entry name" value="GPCR_Rhodpsn"/>
</dbReference>
<keyword evidence="8" id="KW-0325">Glycoprotein</keyword>
<dbReference type="SUPFAM" id="SSF81321">
    <property type="entry name" value="Family A G protein-coupled receptor-like"/>
    <property type="match status" value="1"/>
</dbReference>
<evidence type="ECO:0000256" key="8">
    <source>
        <dbReference type="ARBA" id="ARBA00023180"/>
    </source>
</evidence>
<keyword evidence="14" id="KW-1185">Reference proteome</keyword>
<evidence type="ECO:0000313" key="13">
    <source>
        <dbReference type="Ensembl" id="ENSOANP00000049641.1"/>
    </source>
</evidence>
<evidence type="ECO:0000256" key="7">
    <source>
        <dbReference type="ARBA" id="ARBA00023170"/>
    </source>
</evidence>
<dbReference type="Ensembl" id="ENSOANT00000061201.1">
    <property type="protein sequence ID" value="ENSOANP00000049641.1"/>
    <property type="gene ID" value="ENSOANG00000043314.1"/>
</dbReference>
<evidence type="ECO:0000256" key="11">
    <source>
        <dbReference type="SAM" id="Phobius"/>
    </source>
</evidence>
<keyword evidence="3 10" id="KW-0812">Transmembrane</keyword>
<feature type="transmembrane region" description="Helical" evidence="11">
    <location>
        <begin position="116"/>
        <end position="137"/>
    </location>
</feature>
<dbReference type="Bgee" id="ENSOANG00000043314">
    <property type="expression patterns" value="Expressed in ovary"/>
</dbReference>
<protein>
    <recommendedName>
        <fullName evidence="12">G-protein coupled receptors family 1 profile domain-containing protein</fullName>
    </recommendedName>
</protein>
<dbReference type="GO" id="GO:0007186">
    <property type="term" value="P:G protein-coupled receptor signaling pathway"/>
    <property type="evidence" value="ECO:0000318"/>
    <property type="project" value="GO_Central"/>
</dbReference>
<evidence type="ECO:0000256" key="5">
    <source>
        <dbReference type="ARBA" id="ARBA00023040"/>
    </source>
</evidence>
<feature type="domain" description="G-protein coupled receptors family 1 profile" evidence="12">
    <location>
        <begin position="18"/>
        <end position="260"/>
    </location>
</feature>
<feature type="transmembrane region" description="Helical" evidence="11">
    <location>
        <begin position="157"/>
        <end position="180"/>
    </location>
</feature>
<dbReference type="AlphaFoldDB" id="A0A6I8P6E3"/>
<sequence>EPVYLGFYIPIFILGVSFNFLALWIFCCKMEKWTETRVYMTNLALADFCLLLILPFVIYSSNQKIAQTHPICLISESIYLINMLMSVWIITCIAVDRYISVKYPLKARGWKSPQKAMGICGVLWITIISSISSNTVLNSQSGEICFEDKPRENPYTLLFGVCLGFLVPLIILTFCSIQIITSLRKKRKTDAHGEKLIQKAICIVSVNWSIFIICFLPFNTILLVKCVAALCHIEILMPRKFLQLSVCVANANCCLDVISYYFVAKEFQTIPSFLTKPQFLEKNKIQDSEV</sequence>
<reference evidence="13 14" key="1">
    <citation type="journal article" date="2008" name="Nature">
        <title>Genome analysis of the platypus reveals unique signatures of evolution.</title>
        <authorList>
            <person name="Warren W.C."/>
            <person name="Hillier L.W."/>
            <person name="Marshall Graves J.A."/>
            <person name="Birney E."/>
            <person name="Ponting C.P."/>
            <person name="Grutzner F."/>
            <person name="Belov K."/>
            <person name="Miller W."/>
            <person name="Clarke L."/>
            <person name="Chinwalla A.T."/>
            <person name="Yang S.P."/>
            <person name="Heger A."/>
            <person name="Locke D.P."/>
            <person name="Miethke P."/>
            <person name="Waters P.D."/>
            <person name="Veyrunes F."/>
            <person name="Fulton L."/>
            <person name="Fulton B."/>
            <person name="Graves T."/>
            <person name="Wallis J."/>
            <person name="Puente X.S."/>
            <person name="Lopez-Otin C."/>
            <person name="Ordonez G.R."/>
            <person name="Eichler E.E."/>
            <person name="Chen L."/>
            <person name="Cheng Z."/>
            <person name="Deakin J.E."/>
            <person name="Alsop A."/>
            <person name="Thompson K."/>
            <person name="Kirby P."/>
            <person name="Papenfuss A.T."/>
            <person name="Wakefield M.J."/>
            <person name="Olender T."/>
            <person name="Lancet D."/>
            <person name="Huttley G.A."/>
            <person name="Smit A.F."/>
            <person name="Pask A."/>
            <person name="Temple-Smith P."/>
            <person name="Batzer M.A."/>
            <person name="Walker J.A."/>
            <person name="Konkel M.K."/>
            <person name="Harris R.S."/>
            <person name="Whittington C.M."/>
            <person name="Wong E.S."/>
            <person name="Gemmell N.J."/>
            <person name="Buschiazzo E."/>
            <person name="Vargas Jentzsch I.M."/>
            <person name="Merkel A."/>
            <person name="Schmitz J."/>
            <person name="Zemann A."/>
            <person name="Churakov G."/>
            <person name="Kriegs J.O."/>
            <person name="Brosius J."/>
            <person name="Murchison E.P."/>
            <person name="Sachidanandam R."/>
            <person name="Smith C."/>
            <person name="Hannon G.J."/>
            <person name="Tsend-Ayush E."/>
            <person name="McMillan D."/>
            <person name="Attenborough R."/>
            <person name="Rens W."/>
            <person name="Ferguson-Smith M."/>
            <person name="Lefevre C.M."/>
            <person name="Sharp J.A."/>
            <person name="Nicholas K.R."/>
            <person name="Ray D.A."/>
            <person name="Kube M."/>
            <person name="Reinhardt R."/>
            <person name="Pringle T.H."/>
            <person name="Taylor J."/>
            <person name="Jones R.C."/>
            <person name="Nixon B."/>
            <person name="Dacheux J.L."/>
            <person name="Niwa H."/>
            <person name="Sekita Y."/>
            <person name="Huang X."/>
            <person name="Stark A."/>
            <person name="Kheradpour P."/>
            <person name="Kellis M."/>
            <person name="Flicek P."/>
            <person name="Chen Y."/>
            <person name="Webber C."/>
            <person name="Hardison R."/>
            <person name="Nelson J."/>
            <person name="Hallsworth-Pepin K."/>
            <person name="Delehaunty K."/>
            <person name="Markovic C."/>
            <person name="Minx P."/>
            <person name="Feng Y."/>
            <person name="Kremitzki C."/>
            <person name="Mitreva M."/>
            <person name="Glasscock J."/>
            <person name="Wylie T."/>
            <person name="Wohldmann P."/>
            <person name="Thiru P."/>
            <person name="Nhan M.N."/>
            <person name="Pohl C.S."/>
            <person name="Smith S.M."/>
            <person name="Hou S."/>
            <person name="Nefedov M."/>
            <person name="de Jong P.J."/>
            <person name="Renfree M.B."/>
            <person name="Mardis E.R."/>
            <person name="Wilson R.K."/>
        </authorList>
    </citation>
    <scope>NUCLEOTIDE SEQUENCE [LARGE SCALE GENOMIC DNA]</scope>
    <source>
        <strain evidence="13 14">Glennie</strain>
    </source>
</reference>
<keyword evidence="4 11" id="KW-1133">Transmembrane helix</keyword>
<keyword evidence="5 10" id="KW-0297">G-protein coupled receptor</keyword>
<dbReference type="PRINTS" id="PR00237">
    <property type="entry name" value="GPCRRHODOPSN"/>
</dbReference>
<evidence type="ECO:0000256" key="10">
    <source>
        <dbReference type="RuleBase" id="RU000688"/>
    </source>
</evidence>
<dbReference type="PANTHER" id="PTHR24232:SF97">
    <property type="entry name" value="G-PROTEIN COUPLED RECEPTORS FAMILY 1 PROFILE DOMAIN-CONTAINING PROTEIN"/>
    <property type="match status" value="1"/>
</dbReference>
<dbReference type="Pfam" id="PF00001">
    <property type="entry name" value="7tm_1"/>
    <property type="match status" value="1"/>
</dbReference>
<feature type="transmembrane region" description="Helical" evidence="11">
    <location>
        <begin position="38"/>
        <end position="58"/>
    </location>
</feature>